<proteinExistence type="predicted"/>
<evidence type="ECO:0000313" key="3">
    <source>
        <dbReference type="Proteomes" id="UP001500523"/>
    </source>
</evidence>
<dbReference type="Proteomes" id="UP001500523">
    <property type="component" value="Unassembled WGS sequence"/>
</dbReference>
<name>A0ABP7CMR2_9SPHN</name>
<evidence type="ECO:0000256" key="1">
    <source>
        <dbReference type="SAM" id="MobiDB-lite"/>
    </source>
</evidence>
<feature type="region of interest" description="Disordered" evidence="1">
    <location>
        <begin position="58"/>
        <end position="79"/>
    </location>
</feature>
<comment type="caution">
    <text evidence="2">The sequence shown here is derived from an EMBL/GenBank/DDBJ whole genome shotgun (WGS) entry which is preliminary data.</text>
</comment>
<feature type="region of interest" description="Disordered" evidence="1">
    <location>
        <begin position="1"/>
        <end position="30"/>
    </location>
</feature>
<reference evidence="3" key="1">
    <citation type="journal article" date="2019" name="Int. J. Syst. Evol. Microbiol.">
        <title>The Global Catalogue of Microorganisms (GCM) 10K type strain sequencing project: providing services to taxonomists for standard genome sequencing and annotation.</title>
        <authorList>
            <consortium name="The Broad Institute Genomics Platform"/>
            <consortium name="The Broad Institute Genome Sequencing Center for Infectious Disease"/>
            <person name="Wu L."/>
            <person name="Ma J."/>
        </authorList>
    </citation>
    <scope>NUCLEOTIDE SEQUENCE [LARGE SCALE GENOMIC DNA]</scope>
    <source>
        <strain evidence="3">JCM 17498</strain>
    </source>
</reference>
<keyword evidence="3" id="KW-1185">Reference proteome</keyword>
<gene>
    <name evidence="2" type="ORF">GCM10022268_00440</name>
</gene>
<feature type="compositionally biased region" description="Basic and acidic residues" evidence="1">
    <location>
        <begin position="68"/>
        <end position="79"/>
    </location>
</feature>
<protein>
    <submittedName>
        <fullName evidence="2">Uncharacterized protein</fullName>
    </submittedName>
</protein>
<accession>A0ABP7CMR2</accession>
<organism evidence="2 3">
    <name type="scientific">Sphingomonas cynarae</name>
    <dbReference type="NCBI Taxonomy" id="930197"/>
    <lineage>
        <taxon>Bacteria</taxon>
        <taxon>Pseudomonadati</taxon>
        <taxon>Pseudomonadota</taxon>
        <taxon>Alphaproteobacteria</taxon>
        <taxon>Sphingomonadales</taxon>
        <taxon>Sphingomonadaceae</taxon>
        <taxon>Sphingomonas</taxon>
    </lineage>
</organism>
<evidence type="ECO:0000313" key="2">
    <source>
        <dbReference type="EMBL" id="GAA3693414.1"/>
    </source>
</evidence>
<sequence length="151" mass="16271">MLDPKEPAAHQASARRAEVDETRPGPTPFVQPLLSSIEEMNPIGLGFECLATIAGRSDQNTRSIRPCRGKDEANFETTGSRKENGVRVLRKKSPISAAAVRRVLDAASKAGFTVAHVEVQPDGTIRLSAGGSLEPVPPTPNDIFSEWEARL</sequence>
<dbReference type="EMBL" id="BAABBF010000001">
    <property type="protein sequence ID" value="GAA3693414.1"/>
    <property type="molecule type" value="Genomic_DNA"/>
</dbReference>